<dbReference type="SUPFAM" id="SSF51215">
    <property type="entry name" value="Regulatory protein AraC"/>
    <property type="match status" value="1"/>
</dbReference>
<evidence type="ECO:0000256" key="2">
    <source>
        <dbReference type="ARBA" id="ARBA00023125"/>
    </source>
</evidence>
<proteinExistence type="predicted"/>
<dbReference type="Gene3D" id="1.10.10.60">
    <property type="entry name" value="Homeodomain-like"/>
    <property type="match status" value="1"/>
</dbReference>
<feature type="domain" description="HTH araC/xylS-type" evidence="4">
    <location>
        <begin position="197"/>
        <end position="295"/>
    </location>
</feature>
<dbReference type="Pfam" id="PF12833">
    <property type="entry name" value="HTH_18"/>
    <property type="match status" value="1"/>
</dbReference>
<keyword evidence="1" id="KW-0805">Transcription regulation</keyword>
<dbReference type="Proteomes" id="UP000056252">
    <property type="component" value="Chromosome"/>
</dbReference>
<evidence type="ECO:0000256" key="3">
    <source>
        <dbReference type="ARBA" id="ARBA00023163"/>
    </source>
</evidence>
<dbReference type="InterPro" id="IPR037923">
    <property type="entry name" value="HTH-like"/>
</dbReference>
<dbReference type="PANTHER" id="PTHR43280:SF32">
    <property type="entry name" value="TRANSCRIPTIONAL REGULATORY PROTEIN"/>
    <property type="match status" value="1"/>
</dbReference>
<dbReference type="GO" id="GO:0003700">
    <property type="term" value="F:DNA-binding transcription factor activity"/>
    <property type="evidence" value="ECO:0007669"/>
    <property type="project" value="InterPro"/>
</dbReference>
<dbReference type="KEGG" id="peo:AS203_09645"/>
<dbReference type="InterPro" id="IPR009057">
    <property type="entry name" value="Homeodomain-like_sf"/>
</dbReference>
<keyword evidence="6" id="KW-1185">Reference proteome</keyword>
<evidence type="ECO:0000259" key="4">
    <source>
        <dbReference type="PROSITE" id="PS01124"/>
    </source>
</evidence>
<protein>
    <recommendedName>
        <fullName evidence="4">HTH araC/xylS-type domain-containing protein</fullName>
    </recommendedName>
</protein>
<dbReference type="GO" id="GO:0043565">
    <property type="term" value="F:sequence-specific DNA binding"/>
    <property type="evidence" value="ECO:0007669"/>
    <property type="project" value="InterPro"/>
</dbReference>
<evidence type="ECO:0000256" key="1">
    <source>
        <dbReference type="ARBA" id="ARBA00023015"/>
    </source>
</evidence>
<accession>A0A0S2KM10</accession>
<evidence type="ECO:0000313" key="5">
    <source>
        <dbReference type="EMBL" id="ALO49319.1"/>
    </source>
</evidence>
<dbReference type="PANTHER" id="PTHR43280">
    <property type="entry name" value="ARAC-FAMILY TRANSCRIPTIONAL REGULATOR"/>
    <property type="match status" value="1"/>
</dbReference>
<dbReference type="SUPFAM" id="SSF46689">
    <property type="entry name" value="Homeodomain-like"/>
    <property type="match status" value="1"/>
</dbReference>
<evidence type="ECO:0000313" key="6">
    <source>
        <dbReference type="Proteomes" id="UP000056252"/>
    </source>
</evidence>
<dbReference type="OrthoDB" id="1007667at2"/>
<dbReference type="eggNOG" id="COG2207">
    <property type="taxonomic scope" value="Bacteria"/>
</dbReference>
<name>A0A0S2KM10_9BACT</name>
<organism evidence="5 6">
    <name type="scientific">Hoylesella enoeca</name>
    <dbReference type="NCBI Taxonomy" id="76123"/>
    <lineage>
        <taxon>Bacteria</taxon>
        <taxon>Pseudomonadati</taxon>
        <taxon>Bacteroidota</taxon>
        <taxon>Bacteroidia</taxon>
        <taxon>Bacteroidales</taxon>
        <taxon>Prevotellaceae</taxon>
        <taxon>Hoylesella</taxon>
    </lineage>
</organism>
<keyword evidence="2" id="KW-0238">DNA-binding</keyword>
<reference evidence="6" key="1">
    <citation type="submission" date="2015-11" db="EMBL/GenBank/DDBJ databases">
        <authorList>
            <person name="Holder M.E."/>
            <person name="Ajami N.J."/>
            <person name="Petrosino J.F."/>
        </authorList>
    </citation>
    <scope>NUCLEOTIDE SEQUENCE [LARGE SCALE GENOMIC DNA]</scope>
    <source>
        <strain evidence="6">F0113</strain>
    </source>
</reference>
<sequence>MFMSNNGILSLQQMAARYAIQDIFEASVVYFHSASDDHASMLDFAGRISFYEMLVVRKGQLGVRVGDNDITLRAGDLLILTPFQPVITRSLGTQTEVEGLLIETNFYAGLRSLDRETDVMMPTVITNSNLVFHLGHTQTANLISLLRQIQKAIRQPHLYKLEILKSFVHICLLFITELPYDNSVLTHDFKHKENIFKIFIHLAHSNFRKERQIRFYADKLNMTTTYLSRTVREISGTTVYDHLALLTYHEACMLLRTSDLTVGEIADLLHFNDTSAFTNFFKGKAGVSPLSYRNKKE</sequence>
<gene>
    <name evidence="5" type="ORF">AS203_09645</name>
</gene>
<dbReference type="InterPro" id="IPR018060">
    <property type="entry name" value="HTH_AraC"/>
</dbReference>
<keyword evidence="3" id="KW-0804">Transcription</keyword>
<dbReference type="AlphaFoldDB" id="A0A0S2KM10"/>
<dbReference type="PROSITE" id="PS01124">
    <property type="entry name" value="HTH_ARAC_FAMILY_2"/>
    <property type="match status" value="1"/>
</dbReference>
<dbReference type="SMART" id="SM00342">
    <property type="entry name" value="HTH_ARAC"/>
    <property type="match status" value="1"/>
</dbReference>
<dbReference type="STRING" id="76123.AS203_09645"/>
<dbReference type="EMBL" id="CP013195">
    <property type="protein sequence ID" value="ALO49319.1"/>
    <property type="molecule type" value="Genomic_DNA"/>
</dbReference>